<organism evidence="1 2">
    <name type="scientific">Tepidibacter formicigenes DSM 15518</name>
    <dbReference type="NCBI Taxonomy" id="1123349"/>
    <lineage>
        <taxon>Bacteria</taxon>
        <taxon>Bacillati</taxon>
        <taxon>Bacillota</taxon>
        <taxon>Clostridia</taxon>
        <taxon>Peptostreptococcales</taxon>
        <taxon>Peptostreptococcaceae</taxon>
        <taxon>Tepidibacter</taxon>
    </lineage>
</organism>
<proteinExistence type="predicted"/>
<keyword evidence="2" id="KW-1185">Reference proteome</keyword>
<sequence>MKKKFTFGLVKDKNMVDIINSKDIGNGHTGIEYLYVQFHRQCALFVKEEIEYCLMNYAKDYILEFGRYRGKTIEDIEKMDSTYVSDYLAKAKNPFIKWLVEYYLIFKKKRFYMINKKINMLPAADMRIILHSLDAFVKKKDEIKGYDKCPFCGTTSEYGIWPVQFFHGRDKDYFLKCRACGDIQELIPFMMKETKLSYSKVIDAIAKMLNIYVGYWDIKDIVLPESETNEDTIILERKQLEPIDLERFGFEGKMHPNLKWVYGLSDWDREKYNIQYAGKNCKDKILKNRICFLVKHNNSVVGVVALNSMDEDMFEKSHDTEDYYKAYLFNKGFKKSYTLFNLDEALKTKFCNNLYICENPLGVIELEKNLFGTGNAVVGAMGKILSKAQLYLIFDAYRYKRMNLNIHLCIRDKKDINMAKINARALKGLGFKNIYISLLKNVEKSLFIDYDSQQLFDEAIEKKIIILHNLDINEYIELEGIEQEADREEKGFLEELNEVENMSDIFRTKYI</sequence>
<gene>
    <name evidence="1" type="ORF">SAMN02744037_02421</name>
</gene>
<name>A0A1M6SSJ6_9FIRM</name>
<accession>A0A1M6SSJ6</accession>
<protein>
    <submittedName>
        <fullName evidence="1">Uncharacterized protein</fullName>
    </submittedName>
</protein>
<dbReference type="STRING" id="1123349.SAMN02744037_02421"/>
<evidence type="ECO:0000313" key="2">
    <source>
        <dbReference type="Proteomes" id="UP000242497"/>
    </source>
</evidence>
<dbReference type="AlphaFoldDB" id="A0A1M6SSJ6"/>
<dbReference type="Proteomes" id="UP000242497">
    <property type="component" value="Unassembled WGS sequence"/>
</dbReference>
<dbReference type="RefSeq" id="WP_072890347.1">
    <property type="nucleotide sequence ID" value="NZ_FRAE01000076.1"/>
</dbReference>
<dbReference type="EMBL" id="FRAE01000076">
    <property type="protein sequence ID" value="SHK47659.1"/>
    <property type="molecule type" value="Genomic_DNA"/>
</dbReference>
<dbReference type="OrthoDB" id="1953754at2"/>
<evidence type="ECO:0000313" key="1">
    <source>
        <dbReference type="EMBL" id="SHK47659.1"/>
    </source>
</evidence>
<reference evidence="2" key="1">
    <citation type="submission" date="2016-11" db="EMBL/GenBank/DDBJ databases">
        <authorList>
            <person name="Varghese N."/>
            <person name="Submissions S."/>
        </authorList>
    </citation>
    <scope>NUCLEOTIDE SEQUENCE [LARGE SCALE GENOMIC DNA]</scope>
    <source>
        <strain evidence="2">DSM 15518</strain>
    </source>
</reference>